<name>A0A8S9N6R4_BRACR</name>
<sequence>MTAPGGGEKHRPPEQQMDRLWEHGVHTERICLALRARSAAIGDGENASAFDMSEL</sequence>
<reference evidence="1" key="1">
    <citation type="submission" date="2019-12" db="EMBL/GenBank/DDBJ databases">
        <title>Genome sequencing and annotation of Brassica cretica.</title>
        <authorList>
            <person name="Studholme D.J."/>
            <person name="Sarris P."/>
        </authorList>
    </citation>
    <scope>NUCLEOTIDE SEQUENCE</scope>
    <source>
        <strain evidence="1">PFS-109/04</strain>
        <tissue evidence="1">Leaf</tissue>
    </source>
</reference>
<dbReference type="Proteomes" id="UP000712600">
    <property type="component" value="Unassembled WGS sequence"/>
</dbReference>
<dbReference type="AlphaFoldDB" id="A0A8S9N6R4"/>
<dbReference type="EMBL" id="QGKX02001621">
    <property type="protein sequence ID" value="KAF3499482.1"/>
    <property type="molecule type" value="Genomic_DNA"/>
</dbReference>
<proteinExistence type="predicted"/>
<organism evidence="1 2">
    <name type="scientific">Brassica cretica</name>
    <name type="common">Mustard</name>
    <dbReference type="NCBI Taxonomy" id="69181"/>
    <lineage>
        <taxon>Eukaryota</taxon>
        <taxon>Viridiplantae</taxon>
        <taxon>Streptophyta</taxon>
        <taxon>Embryophyta</taxon>
        <taxon>Tracheophyta</taxon>
        <taxon>Spermatophyta</taxon>
        <taxon>Magnoliopsida</taxon>
        <taxon>eudicotyledons</taxon>
        <taxon>Gunneridae</taxon>
        <taxon>Pentapetalae</taxon>
        <taxon>rosids</taxon>
        <taxon>malvids</taxon>
        <taxon>Brassicales</taxon>
        <taxon>Brassicaceae</taxon>
        <taxon>Brassiceae</taxon>
        <taxon>Brassica</taxon>
    </lineage>
</organism>
<evidence type="ECO:0000313" key="2">
    <source>
        <dbReference type="Proteomes" id="UP000712600"/>
    </source>
</evidence>
<evidence type="ECO:0000313" key="1">
    <source>
        <dbReference type="EMBL" id="KAF3499482.1"/>
    </source>
</evidence>
<protein>
    <submittedName>
        <fullName evidence="1">Uncharacterized protein</fullName>
    </submittedName>
</protein>
<accession>A0A8S9N6R4</accession>
<comment type="caution">
    <text evidence="1">The sequence shown here is derived from an EMBL/GenBank/DDBJ whole genome shotgun (WGS) entry which is preliminary data.</text>
</comment>
<gene>
    <name evidence="1" type="ORF">F2Q69_00041086</name>
</gene>